<dbReference type="EMBL" id="CP031733">
    <property type="protein sequence ID" value="AXQ79292.1"/>
    <property type="molecule type" value="Genomic_DNA"/>
</dbReference>
<keyword evidence="1" id="KW-0134">Cell wall</keyword>
<evidence type="ECO:0000256" key="2">
    <source>
        <dbReference type="ARBA" id="ARBA00022525"/>
    </source>
</evidence>
<dbReference type="EMBL" id="QVQZ01000013">
    <property type="protein sequence ID" value="RFU53017.1"/>
    <property type="molecule type" value="Genomic_DNA"/>
</dbReference>
<dbReference type="Pfam" id="PF00746">
    <property type="entry name" value="Gram_pos_anchor"/>
    <property type="match status" value="1"/>
</dbReference>
<dbReference type="EMBL" id="QVQY01000014">
    <property type="protein sequence ID" value="RFU50871.1"/>
    <property type="molecule type" value="Genomic_DNA"/>
</dbReference>
<feature type="domain" description="Gram-positive cocci surface proteins LPxTG" evidence="5">
    <location>
        <begin position="32"/>
        <end position="64"/>
    </location>
</feature>
<accession>A0A346NE47</accession>
<sequence length="64" mass="6962">MPEPRTVLVVNEPHSIKQAEGFPSVSYAARQLPQTGDISTVGSILLGEVSLLTAFELAVKRRKK</sequence>
<reference evidence="7 11" key="1">
    <citation type="submission" date="2018-08" db="EMBL/GenBank/DDBJ databases">
        <title>Draft genome of Streptococcus sp .nov. Z2.</title>
        <authorList>
            <person name="Tian Z."/>
        </authorList>
    </citation>
    <scope>NUCLEOTIDE SEQUENCE [LARGE SCALE GENOMIC DNA]</scope>
    <source>
        <strain evidence="7 11">Z2</strain>
    </source>
</reference>
<dbReference type="Proteomes" id="UP000246115">
    <property type="component" value="Chromosome"/>
</dbReference>
<evidence type="ECO:0000256" key="4">
    <source>
        <dbReference type="ARBA" id="ARBA00023088"/>
    </source>
</evidence>
<proteinExistence type="predicted"/>
<reference evidence="9" key="3">
    <citation type="submission" date="2018-08" db="EMBL/GenBank/DDBJ databases">
        <title>Streptococcus chenjunshii sp. nov., isolated from stools sample of the Tibetan antelope in the Qinghai-Tibet plateau, China.</title>
        <authorList>
            <person name="Tian Z."/>
        </authorList>
    </citation>
    <scope>NUCLEOTIDE SEQUENCE [LARGE SCALE GENOMIC DNA]</scope>
    <source>
        <strain evidence="9">Z15</strain>
    </source>
</reference>
<reference evidence="6" key="4">
    <citation type="journal article" date="2019" name="Int. J. Syst. Evol. Microbiol.">
        <title>Streptococcus chenjunshii sp. nov. isolated from feces of Tibetan antelopes.</title>
        <authorList>
            <person name="Tian Z."/>
            <person name="Lu S."/>
            <person name="Jin D."/>
            <person name="Yang J."/>
            <person name="Pu J."/>
            <person name="Lai X.H."/>
            <person name="Bai X.N."/>
            <person name="Wu X.M."/>
            <person name="Li J."/>
            <person name="Wang S."/>
            <person name="Xu J."/>
        </authorList>
    </citation>
    <scope>NUCLEOTIDE SEQUENCE</scope>
    <source>
        <strain evidence="6">Z15</strain>
    </source>
</reference>
<evidence type="ECO:0000313" key="9">
    <source>
        <dbReference type="Proteomes" id="UP000246115"/>
    </source>
</evidence>
<dbReference type="Proteomes" id="UP000264056">
    <property type="component" value="Unassembled WGS sequence"/>
</dbReference>
<evidence type="ECO:0000313" key="10">
    <source>
        <dbReference type="Proteomes" id="UP000262901"/>
    </source>
</evidence>
<dbReference type="NCBIfam" id="TIGR01167">
    <property type="entry name" value="LPXTG_anchor"/>
    <property type="match status" value="1"/>
</dbReference>
<gene>
    <name evidence="6" type="ORF">DDV21_009490</name>
    <name evidence="7" type="ORF">DDV22_06220</name>
    <name evidence="8" type="ORF">DDV23_06480</name>
</gene>
<keyword evidence="11" id="KW-1185">Reference proteome</keyword>
<keyword evidence="2" id="KW-0964">Secreted</keyword>
<reference evidence="8 10" key="2">
    <citation type="submission" date="2018-08" db="EMBL/GenBank/DDBJ databases">
        <title>Draft genome of Streptococcus sp. nov. Z1.</title>
        <authorList>
            <person name="Tian Z."/>
        </authorList>
    </citation>
    <scope>NUCLEOTIDE SEQUENCE [LARGE SCALE GENOMIC DNA]</scope>
    <source>
        <strain evidence="8">Z1</strain>
        <strain evidence="10">Z1(2018)</strain>
    </source>
</reference>
<evidence type="ECO:0000256" key="1">
    <source>
        <dbReference type="ARBA" id="ARBA00022512"/>
    </source>
</evidence>
<organism evidence="8 10">
    <name type="scientific">Streptococcus chenjunshii</name>
    <dbReference type="NCBI Taxonomy" id="2173853"/>
    <lineage>
        <taxon>Bacteria</taxon>
        <taxon>Bacillati</taxon>
        <taxon>Bacillota</taxon>
        <taxon>Bacilli</taxon>
        <taxon>Lactobacillales</taxon>
        <taxon>Streptococcaceae</taxon>
        <taxon>Streptococcus</taxon>
    </lineage>
</organism>
<keyword evidence="3" id="KW-0732">Signal</keyword>
<evidence type="ECO:0000313" key="11">
    <source>
        <dbReference type="Proteomes" id="UP000264056"/>
    </source>
</evidence>
<name>A0A372KL66_9STRE</name>
<dbReference type="InterPro" id="IPR019931">
    <property type="entry name" value="LPXTG_anchor"/>
</dbReference>
<dbReference type="AlphaFoldDB" id="A0A372KL66"/>
<keyword evidence="4" id="KW-0572">Peptidoglycan-anchor</keyword>
<evidence type="ECO:0000256" key="3">
    <source>
        <dbReference type="ARBA" id="ARBA00022729"/>
    </source>
</evidence>
<evidence type="ECO:0000313" key="6">
    <source>
        <dbReference type="EMBL" id="AXQ79292.1"/>
    </source>
</evidence>
<evidence type="ECO:0000313" key="7">
    <source>
        <dbReference type="EMBL" id="RFU50871.1"/>
    </source>
</evidence>
<accession>A0A372KL66</accession>
<protein>
    <submittedName>
        <fullName evidence="8">LPXTG cell wall anchor domain-containing protein</fullName>
    </submittedName>
</protein>
<dbReference type="Proteomes" id="UP000262901">
    <property type="component" value="Unassembled WGS sequence"/>
</dbReference>
<dbReference type="PROSITE" id="PS50847">
    <property type="entry name" value="GRAM_POS_ANCHORING"/>
    <property type="match status" value="1"/>
</dbReference>
<dbReference type="KEGG" id="schj:DDV21_009490"/>
<evidence type="ECO:0000313" key="8">
    <source>
        <dbReference type="EMBL" id="RFU53017.1"/>
    </source>
</evidence>
<evidence type="ECO:0000259" key="5">
    <source>
        <dbReference type="PROSITE" id="PS50847"/>
    </source>
</evidence>